<accession>A0ABN2ES99</accession>
<dbReference type="Proteomes" id="UP001500393">
    <property type="component" value="Unassembled WGS sequence"/>
</dbReference>
<organism evidence="1 2">
    <name type="scientific">Kribbella sancticallisti</name>
    <dbReference type="NCBI Taxonomy" id="460087"/>
    <lineage>
        <taxon>Bacteria</taxon>
        <taxon>Bacillati</taxon>
        <taxon>Actinomycetota</taxon>
        <taxon>Actinomycetes</taxon>
        <taxon>Propionibacteriales</taxon>
        <taxon>Kribbellaceae</taxon>
        <taxon>Kribbella</taxon>
    </lineage>
</organism>
<proteinExistence type="predicted"/>
<name>A0ABN2ES99_9ACTN</name>
<gene>
    <name evidence="1" type="ORF">GCM10009789_82750</name>
</gene>
<keyword evidence="2" id="KW-1185">Reference proteome</keyword>
<protein>
    <recommendedName>
        <fullName evidence="3">Swt1-like HEPN domain-containing protein</fullName>
    </recommendedName>
</protein>
<dbReference type="EMBL" id="BAAAOS010000065">
    <property type="protein sequence ID" value="GAA1616190.1"/>
    <property type="molecule type" value="Genomic_DNA"/>
</dbReference>
<evidence type="ECO:0008006" key="3">
    <source>
        <dbReference type="Google" id="ProtNLM"/>
    </source>
</evidence>
<reference evidence="1 2" key="1">
    <citation type="journal article" date="2019" name="Int. J. Syst. Evol. Microbiol.">
        <title>The Global Catalogue of Microorganisms (GCM) 10K type strain sequencing project: providing services to taxonomists for standard genome sequencing and annotation.</title>
        <authorList>
            <consortium name="The Broad Institute Genomics Platform"/>
            <consortium name="The Broad Institute Genome Sequencing Center for Infectious Disease"/>
            <person name="Wu L."/>
            <person name="Ma J."/>
        </authorList>
    </citation>
    <scope>NUCLEOTIDE SEQUENCE [LARGE SCALE GENOMIC DNA]</scope>
    <source>
        <strain evidence="1 2">JCM 14969</strain>
    </source>
</reference>
<evidence type="ECO:0000313" key="2">
    <source>
        <dbReference type="Proteomes" id="UP001500393"/>
    </source>
</evidence>
<sequence length="131" mass="14793">MDEAGSIPMTRARLYVLLGAFERDIRTILARYVLSEMDEVEALGNLYEKAFQRRSDDEAASDGVPLTDYLDLREAYDLLNKHRGHLPAELGQEVRELTVQLDRLVGVRNRVMHSRPLLVGDSDTAPILLGQ</sequence>
<evidence type="ECO:0000313" key="1">
    <source>
        <dbReference type="EMBL" id="GAA1616190.1"/>
    </source>
</evidence>
<comment type="caution">
    <text evidence="1">The sequence shown here is derived from an EMBL/GenBank/DDBJ whole genome shotgun (WGS) entry which is preliminary data.</text>
</comment>